<evidence type="ECO:0000313" key="3">
    <source>
        <dbReference type="Proteomes" id="UP000719412"/>
    </source>
</evidence>
<reference evidence="2" key="2">
    <citation type="submission" date="2021-08" db="EMBL/GenBank/DDBJ databases">
        <authorList>
            <person name="Eriksson T."/>
        </authorList>
    </citation>
    <scope>NUCLEOTIDE SEQUENCE</scope>
    <source>
        <strain evidence="2">Stoneville</strain>
        <tissue evidence="2">Whole head</tissue>
    </source>
</reference>
<comment type="caution">
    <text evidence="2">The sequence shown here is derived from an EMBL/GenBank/DDBJ whole genome shotgun (WGS) entry which is preliminary data.</text>
</comment>
<dbReference type="Proteomes" id="UP000719412">
    <property type="component" value="Unassembled WGS sequence"/>
</dbReference>
<name>A0A8J6HP42_TENMO</name>
<dbReference type="EMBL" id="JABDTM020018205">
    <property type="protein sequence ID" value="KAH0818194.1"/>
    <property type="molecule type" value="Genomic_DNA"/>
</dbReference>
<evidence type="ECO:0000256" key="1">
    <source>
        <dbReference type="SAM" id="MobiDB-lite"/>
    </source>
</evidence>
<evidence type="ECO:0000313" key="2">
    <source>
        <dbReference type="EMBL" id="KAH0818194.1"/>
    </source>
</evidence>
<reference evidence="2" key="1">
    <citation type="journal article" date="2020" name="J Insects Food Feed">
        <title>The yellow mealworm (Tenebrio molitor) genome: a resource for the emerging insects as food and feed industry.</title>
        <authorList>
            <person name="Eriksson T."/>
            <person name="Andere A."/>
            <person name="Kelstrup H."/>
            <person name="Emery V."/>
            <person name="Picard C."/>
        </authorList>
    </citation>
    <scope>NUCLEOTIDE SEQUENCE</scope>
    <source>
        <strain evidence="2">Stoneville</strain>
        <tissue evidence="2">Whole head</tissue>
    </source>
</reference>
<protein>
    <submittedName>
        <fullName evidence="2">Uncharacterized protein</fullName>
    </submittedName>
</protein>
<gene>
    <name evidence="2" type="ORF">GEV33_004597</name>
</gene>
<keyword evidence="3" id="KW-1185">Reference proteome</keyword>
<dbReference type="AlphaFoldDB" id="A0A8J6HP42"/>
<organism evidence="2 3">
    <name type="scientific">Tenebrio molitor</name>
    <name type="common">Yellow mealworm beetle</name>
    <dbReference type="NCBI Taxonomy" id="7067"/>
    <lineage>
        <taxon>Eukaryota</taxon>
        <taxon>Metazoa</taxon>
        <taxon>Ecdysozoa</taxon>
        <taxon>Arthropoda</taxon>
        <taxon>Hexapoda</taxon>
        <taxon>Insecta</taxon>
        <taxon>Pterygota</taxon>
        <taxon>Neoptera</taxon>
        <taxon>Endopterygota</taxon>
        <taxon>Coleoptera</taxon>
        <taxon>Polyphaga</taxon>
        <taxon>Cucujiformia</taxon>
        <taxon>Tenebrionidae</taxon>
        <taxon>Tenebrio</taxon>
    </lineage>
</organism>
<feature type="region of interest" description="Disordered" evidence="1">
    <location>
        <begin position="233"/>
        <end position="253"/>
    </location>
</feature>
<sequence length="277" mass="30383">MYTLKRHGGWKSDNVAEGYVETSVQNKKIIATKIMGSSDTLRSTSIVMVEKPSINLETASGNPLAPLEWCEQKSGNQRGTGSSRPTVGGALFWNRKGSLGGDVQSVCGCCVVAWRSTNKGRNQNHPGSPPRIAHRSNGFTTPGHEPNVSSGCSPHIDARSAFINTLGSVKVTRVAFELCQTHFEVSKCQFKLNLKMDPELYSTRSGGLTLAQLIDFLEEDDFSSRPDVFILPPDNGNETEANSDENHDEQLGNINHLPRGILNQSFEIQEEEFESDD</sequence>
<accession>A0A8J6HP42</accession>
<proteinExistence type="predicted"/>